<protein>
    <recommendedName>
        <fullName evidence="6">Alcohol dehydrogenase</fullName>
    </recommendedName>
</protein>
<evidence type="ECO:0000256" key="3">
    <source>
        <dbReference type="ARBA" id="ARBA00022833"/>
    </source>
</evidence>
<dbReference type="Gene3D" id="3.40.50.720">
    <property type="entry name" value="NAD(P)-binding Rossmann-like Domain"/>
    <property type="match status" value="1"/>
</dbReference>
<comment type="caution">
    <text evidence="4">The sequence shown here is derived from an EMBL/GenBank/DDBJ whole genome shotgun (WGS) entry which is preliminary data.</text>
</comment>
<accession>A0ABX2ZWW2</accession>
<dbReference type="SUPFAM" id="SSF51735">
    <property type="entry name" value="NAD(P)-binding Rossmann-fold domains"/>
    <property type="match status" value="1"/>
</dbReference>
<name>A0ABX2ZWW2_9BACI</name>
<evidence type="ECO:0000256" key="1">
    <source>
        <dbReference type="ARBA" id="ARBA00001947"/>
    </source>
</evidence>
<proteinExistence type="predicted"/>
<keyword evidence="3" id="KW-0862">Zinc</keyword>
<evidence type="ECO:0008006" key="6">
    <source>
        <dbReference type="Google" id="ProtNLM"/>
    </source>
</evidence>
<dbReference type="Proteomes" id="UP000094580">
    <property type="component" value="Unassembled WGS sequence"/>
</dbReference>
<organism evidence="4 5">
    <name type="scientific">Gottfriedia luciferensis</name>
    <dbReference type="NCBI Taxonomy" id="178774"/>
    <lineage>
        <taxon>Bacteria</taxon>
        <taxon>Bacillati</taxon>
        <taxon>Bacillota</taxon>
        <taxon>Bacilli</taxon>
        <taxon>Bacillales</taxon>
        <taxon>Bacillaceae</taxon>
        <taxon>Gottfriedia</taxon>
    </lineage>
</organism>
<evidence type="ECO:0000256" key="2">
    <source>
        <dbReference type="ARBA" id="ARBA00022723"/>
    </source>
</evidence>
<gene>
    <name evidence="4" type="ORF">BED47_16970</name>
</gene>
<comment type="cofactor">
    <cofactor evidence="1">
        <name>Zn(2+)</name>
        <dbReference type="ChEBI" id="CHEBI:29105"/>
    </cofactor>
</comment>
<dbReference type="PANTHER" id="PTHR42813:SF2">
    <property type="entry name" value="DEHYDROGENASE, ZINC-CONTAINING, PUTATIVE (AFU_ORTHOLOGUE AFUA_2G02810)-RELATED"/>
    <property type="match status" value="1"/>
</dbReference>
<dbReference type="InterPro" id="IPR036291">
    <property type="entry name" value="NAD(P)-bd_dom_sf"/>
</dbReference>
<keyword evidence="5" id="KW-1185">Reference proteome</keyword>
<dbReference type="EMBL" id="MDKC01000004">
    <property type="protein sequence ID" value="ODG92874.1"/>
    <property type="molecule type" value="Genomic_DNA"/>
</dbReference>
<dbReference type="PANTHER" id="PTHR42813">
    <property type="entry name" value="ZINC-TYPE ALCOHOL DEHYDROGENASE-LIKE"/>
    <property type="match status" value="1"/>
</dbReference>
<evidence type="ECO:0000313" key="4">
    <source>
        <dbReference type="EMBL" id="ODG92874.1"/>
    </source>
</evidence>
<reference evidence="4 5" key="1">
    <citation type="submission" date="2016-07" db="EMBL/GenBank/DDBJ databases">
        <authorList>
            <person name="Townsley L."/>
            <person name="Shank E.A."/>
        </authorList>
    </citation>
    <scope>NUCLEOTIDE SEQUENCE [LARGE SCALE GENOMIC DNA]</scope>
    <source>
        <strain evidence="4 5">CH01</strain>
    </source>
</reference>
<keyword evidence="2" id="KW-0479">Metal-binding</keyword>
<evidence type="ECO:0000313" key="5">
    <source>
        <dbReference type="Proteomes" id="UP000094580"/>
    </source>
</evidence>
<dbReference type="Gene3D" id="3.90.180.10">
    <property type="entry name" value="Medium-chain alcohol dehydrogenases, catalytic domain"/>
    <property type="match status" value="1"/>
</dbReference>
<sequence length="101" mass="11321">MVLIYIATKAVKKCGTVQITGVYGGNYNAFPLGAFFSRNINIKMGQAPARHYMPYLYDQITSGNIDPTKIITHKLSLDEANHAYHIFNNKEDNCTKVVLKP</sequence>